<keyword evidence="2" id="KW-0677">Repeat</keyword>
<gene>
    <name evidence="4" type="ORF">D0Y65_037514</name>
</gene>
<dbReference type="InterPro" id="IPR011990">
    <property type="entry name" value="TPR-like_helical_dom_sf"/>
</dbReference>
<evidence type="ECO:0000313" key="5">
    <source>
        <dbReference type="Proteomes" id="UP000289340"/>
    </source>
</evidence>
<dbReference type="Pfam" id="PF13041">
    <property type="entry name" value="PPR_2"/>
    <property type="match status" value="2"/>
</dbReference>
<dbReference type="SUPFAM" id="SSF48452">
    <property type="entry name" value="TPR-like"/>
    <property type="match status" value="1"/>
</dbReference>
<dbReference type="SMR" id="A0A445H0M7"/>
<name>A0A445H0M7_GLYSO</name>
<feature type="repeat" description="PPR" evidence="3">
    <location>
        <begin position="290"/>
        <end position="324"/>
    </location>
</feature>
<protein>
    <submittedName>
        <fullName evidence="4">Pentatricopeptide repeat-containing protein, chloroplastic</fullName>
    </submittedName>
</protein>
<dbReference type="FunFam" id="1.25.40.10:FF:000470">
    <property type="entry name" value="Pentatricopeptide repeat-containing protein At5g66520"/>
    <property type="match status" value="1"/>
</dbReference>
<dbReference type="GO" id="GO:0003723">
    <property type="term" value="F:RNA binding"/>
    <property type="evidence" value="ECO:0007669"/>
    <property type="project" value="InterPro"/>
</dbReference>
<accession>A0A445H0M7</accession>
<feature type="repeat" description="PPR" evidence="3">
    <location>
        <begin position="88"/>
        <end position="122"/>
    </location>
</feature>
<dbReference type="PANTHER" id="PTHR47926:SF436">
    <property type="entry name" value="PENTATRICOPEPTIDE REPEAT-CONTAINING PROTEIN ELI1, CHLOROPLASTIC-LIKE ISOFORM X2"/>
    <property type="match status" value="1"/>
</dbReference>
<dbReference type="InterPro" id="IPR046848">
    <property type="entry name" value="E_motif"/>
</dbReference>
<evidence type="ECO:0000256" key="2">
    <source>
        <dbReference type="ARBA" id="ARBA00022737"/>
    </source>
</evidence>
<dbReference type="FunFam" id="1.25.40.10:FF:000333">
    <property type="entry name" value="Pentatricopeptide repeat-containing protein"/>
    <property type="match status" value="1"/>
</dbReference>
<dbReference type="Gramene" id="XM_028344868.1">
    <property type="protein sequence ID" value="XP_028200669.1"/>
    <property type="gene ID" value="LOC114384983"/>
</dbReference>
<dbReference type="FunFam" id="1.25.40.10:FF:000184">
    <property type="entry name" value="Pentatricopeptide repeat-containing protein, chloroplastic"/>
    <property type="match status" value="1"/>
</dbReference>
<dbReference type="GO" id="GO:0009451">
    <property type="term" value="P:RNA modification"/>
    <property type="evidence" value="ECO:0007669"/>
    <property type="project" value="InterPro"/>
</dbReference>
<dbReference type="PANTHER" id="PTHR47926">
    <property type="entry name" value="PENTATRICOPEPTIDE REPEAT-CONTAINING PROTEIN"/>
    <property type="match status" value="1"/>
</dbReference>
<dbReference type="EMBL" id="QZWG01000014">
    <property type="protein sequence ID" value="RZB67170.1"/>
    <property type="molecule type" value="Genomic_DNA"/>
</dbReference>
<evidence type="ECO:0000313" key="4">
    <source>
        <dbReference type="EMBL" id="RZB67170.1"/>
    </source>
</evidence>
<dbReference type="Pfam" id="PF01535">
    <property type="entry name" value="PPR"/>
    <property type="match status" value="5"/>
</dbReference>
<feature type="repeat" description="PPR" evidence="3">
    <location>
        <begin position="220"/>
        <end position="254"/>
    </location>
</feature>
<dbReference type="Pfam" id="PF20431">
    <property type="entry name" value="E_motif"/>
    <property type="match status" value="1"/>
</dbReference>
<feature type="repeat" description="PPR" evidence="3">
    <location>
        <begin position="189"/>
        <end position="219"/>
    </location>
</feature>
<dbReference type="PROSITE" id="PS51375">
    <property type="entry name" value="PPR"/>
    <property type="match status" value="4"/>
</dbReference>
<proteinExistence type="inferred from homology"/>
<sequence>MSTLCSALPPSSSSSPSIAKFISDQPCLTMLQTQCTNMKDLQKIHAHIIKTGLAHHTVAASRVLTFCASSSGDINYAYLLFTTIPSPNLYCWNTIIRGFSRSSTPHLAISLFVDMLCSSVLPQRLTYPSVFKAYAQLGAGYDGAQLHGRVVKLGLEKDQFIQNTIIYMYANSGLLSEARRVFDELVDLDVVACNSMIMGLAKCGEVDKSRRLFDNMPTRTRVTWNSMISGYVRNKRLMEALELFRKMQGERVEPSEFTMVSLLSACAHLGALKHGEWVHDYVKRGHFELNVIVLTAIIDMYCKCGVIVKAIEVFEASPTRGLSCWNSIIIGLALNGYERKAIEYFSKLEASDLKPDHVSFIGVLTACKYIGAVGKARDYFSLMMNKYEIEPSIKHYTCMVEVLGQAALLEEAEQLIKGMPLKADFIIWGSLLSSCRKHGNVEIAKRAAQRVCELNPSDASGYLLMSNVQAASNQFEEAMEQRILMRERLAEKEPGCSSIELYGEVHEFLAGGRLHPKAREIYYLLNDSSFALQD</sequence>
<dbReference type="NCBIfam" id="TIGR00756">
    <property type="entry name" value="PPR"/>
    <property type="match status" value="5"/>
</dbReference>
<dbReference type="Proteomes" id="UP000289340">
    <property type="component" value="Chromosome 14"/>
</dbReference>
<evidence type="ECO:0000256" key="3">
    <source>
        <dbReference type="PROSITE-ProRule" id="PRU00708"/>
    </source>
</evidence>
<dbReference type="InterPro" id="IPR046960">
    <property type="entry name" value="PPR_At4g14850-like_plant"/>
</dbReference>
<comment type="caution">
    <text evidence="4">The sequence shown here is derived from an EMBL/GenBank/DDBJ whole genome shotgun (WGS) entry which is preliminary data.</text>
</comment>
<organism evidence="4 5">
    <name type="scientific">Glycine soja</name>
    <name type="common">Wild soybean</name>
    <dbReference type="NCBI Taxonomy" id="3848"/>
    <lineage>
        <taxon>Eukaryota</taxon>
        <taxon>Viridiplantae</taxon>
        <taxon>Streptophyta</taxon>
        <taxon>Embryophyta</taxon>
        <taxon>Tracheophyta</taxon>
        <taxon>Spermatophyta</taxon>
        <taxon>Magnoliopsida</taxon>
        <taxon>eudicotyledons</taxon>
        <taxon>Gunneridae</taxon>
        <taxon>Pentapetalae</taxon>
        <taxon>rosids</taxon>
        <taxon>fabids</taxon>
        <taxon>Fabales</taxon>
        <taxon>Fabaceae</taxon>
        <taxon>Papilionoideae</taxon>
        <taxon>50 kb inversion clade</taxon>
        <taxon>NPAAA clade</taxon>
        <taxon>indigoferoid/millettioid clade</taxon>
        <taxon>Phaseoleae</taxon>
        <taxon>Glycine</taxon>
        <taxon>Glycine subgen. Soja</taxon>
    </lineage>
</organism>
<reference evidence="4 5" key="1">
    <citation type="submission" date="2018-09" db="EMBL/GenBank/DDBJ databases">
        <title>A high-quality reference genome of wild soybean provides a powerful tool to mine soybean genomes.</title>
        <authorList>
            <person name="Xie M."/>
            <person name="Chung C.Y.L."/>
            <person name="Li M.-W."/>
            <person name="Wong F.-L."/>
            <person name="Chan T.-F."/>
            <person name="Lam H.-M."/>
        </authorList>
    </citation>
    <scope>NUCLEOTIDE SEQUENCE [LARGE SCALE GENOMIC DNA]</scope>
    <source>
        <strain evidence="5">cv. W05</strain>
        <tissue evidence="4">Hypocotyl of etiolated seedlings</tissue>
    </source>
</reference>
<dbReference type="Gene3D" id="1.25.40.10">
    <property type="entry name" value="Tetratricopeptide repeat domain"/>
    <property type="match status" value="2"/>
</dbReference>
<comment type="similarity">
    <text evidence="1">Belongs to the PPR family. PCMP-H subfamily.</text>
</comment>
<evidence type="ECO:0000256" key="1">
    <source>
        <dbReference type="ARBA" id="ARBA00006643"/>
    </source>
</evidence>
<dbReference type="AlphaFoldDB" id="A0A445H0M7"/>
<keyword evidence="5" id="KW-1185">Reference proteome</keyword>
<dbReference type="InterPro" id="IPR002885">
    <property type="entry name" value="PPR_rpt"/>
</dbReference>